<dbReference type="AlphaFoldDB" id="A2Y107"/>
<dbReference type="Gene3D" id="3.40.50.300">
    <property type="entry name" value="P-loop containing nucleotide triphosphate hydrolases"/>
    <property type="match status" value="1"/>
</dbReference>
<feature type="compositionally biased region" description="Acidic residues" evidence="3">
    <location>
        <begin position="1085"/>
        <end position="1095"/>
    </location>
</feature>
<keyword evidence="2" id="KW-0677">Repeat</keyword>
<dbReference type="EMBL" id="CM000130">
    <property type="protein sequence ID" value="EAY96767.1"/>
    <property type="molecule type" value="Genomic_DNA"/>
</dbReference>
<dbReference type="PRINTS" id="PR00364">
    <property type="entry name" value="DISEASERSIST"/>
</dbReference>
<feature type="domain" description="Disease resistance R13L4/SHOC-2-like LRR" evidence="5">
    <location>
        <begin position="576"/>
        <end position="674"/>
    </location>
</feature>
<evidence type="ECO:0000259" key="4">
    <source>
        <dbReference type="Pfam" id="PF00931"/>
    </source>
</evidence>
<organism evidence="6 7">
    <name type="scientific">Oryza sativa subsp. indica</name>
    <name type="common">Rice</name>
    <dbReference type="NCBI Taxonomy" id="39946"/>
    <lineage>
        <taxon>Eukaryota</taxon>
        <taxon>Viridiplantae</taxon>
        <taxon>Streptophyta</taxon>
        <taxon>Embryophyta</taxon>
        <taxon>Tracheophyta</taxon>
        <taxon>Spermatophyta</taxon>
        <taxon>Magnoliopsida</taxon>
        <taxon>Liliopsida</taxon>
        <taxon>Poales</taxon>
        <taxon>Poaceae</taxon>
        <taxon>BOP clade</taxon>
        <taxon>Oryzoideae</taxon>
        <taxon>Oryzeae</taxon>
        <taxon>Oryzinae</taxon>
        <taxon>Oryza</taxon>
        <taxon>Oryza sativa</taxon>
    </lineage>
</organism>
<dbReference type="InterPro" id="IPR002182">
    <property type="entry name" value="NB-ARC"/>
</dbReference>
<sequence>MGSTPETAALITSIMERQEAVLKMLEPLHESISKLLEAGRITDAHERHYFAFVEMEVSTIVASLRMPLPPPPPRDRLGIDLIDRHKAWLTVLKHEMRDAIDMVNFLCKRHREEAPRALLRKPMRCFRRPMSFNYDTPGKAYYLYRVFSNDLRLKLPSSELMPSLHQAAQVEAAAVHDHLVGIDGTANELLGWLMAADKSLRVMAIAGPAGIGKTTLAMELHRRLRCQTHFQCHVVANLSRRPAHRSKQLLLQTILKQIMEQLEAPSSPNSSEITMLEDDPELLARNISECLKDKRYFALIDDIFDGSDLEMIKGAFPNNNCSSRILFTARDEQVSGWFLSNYNGVVHKMKPLNDSDSEKLLRTKAFSSMDGCLPDNLRLLCDEILNMCRGIPLFITSMADWLKQHQQQYGSSAVPRVEQVRLLLKQVEHWLSFDYSDELGQPSLYLSMFPQGYVFENKDHLAAILEYEGFIPEWDGSPDFGKWYFSWLLNRKIIIPAAENCGLNIDEDDLCQWQVNPFILRFLASRAAEMGLVFTSSTLTLAPSGGGNTTRIARRLALHHPDPQLPAMLQQMDLSQTRSLLISGAVDRTTVALDKFGYLVLLDLEGWENLKDEDLLQICKMFMLRYLSVRNTRVSKLPPQIKELHILGTLDVSHTTISEIPSEVCDLNYLVMLDLRGTRISDLPSGVWELKHLKMLDLRGTWIRHLPEKVKELTSLERLDISHTKISDLPSGVCRLPNLQTLDLRGTLICQLPDQFVQIKRLRHLIVGSAGAGSGMIYSDQTVLTKIPEMIHQLRSLEMLATIDLSEFSAKSVEFLGDLAWLKVLTMTWSFHQCTDKAYQQALRSSIERWMYLESLTIHCGLGCSMEFLGSLTKPPEKLEKFQVIAGKFARVPQWIKGLHHLTFLQIMVCKQVADDVKILAGLIELQRLVLGLEFIPDKEIVIEKEGFKKLERFSLDCPVPWLTFNEEAMPKLTYLRLNLHAYPASEMSVPSGISNLEMLSEVALCYNIRYNNSPNVKRTVEAVSKEVADNCNPIPVDFFINGIRVDVSRASDEEAESTTGFIKDDVSEDGEVPLRRATQFQSEIEVEGETESHD</sequence>
<dbReference type="OMA" id="WISECHT"/>
<dbReference type="SUPFAM" id="SSF52058">
    <property type="entry name" value="L domain-like"/>
    <property type="match status" value="1"/>
</dbReference>
<dbReference type="SUPFAM" id="SSF52047">
    <property type="entry name" value="RNI-like"/>
    <property type="match status" value="1"/>
</dbReference>
<gene>
    <name evidence="6" type="ORF">OsI_18689</name>
</gene>
<dbReference type="PANTHER" id="PTHR23155:SF957">
    <property type="entry name" value="OS11G0606800 PROTEIN"/>
    <property type="match status" value="1"/>
</dbReference>
<dbReference type="Proteomes" id="UP000007015">
    <property type="component" value="Chromosome 5"/>
</dbReference>
<dbReference type="Pfam" id="PF23598">
    <property type="entry name" value="LRR_14"/>
    <property type="match status" value="2"/>
</dbReference>
<reference evidence="6 7" key="1">
    <citation type="journal article" date="2005" name="PLoS Biol.">
        <title>The genomes of Oryza sativa: a history of duplications.</title>
        <authorList>
            <person name="Yu J."/>
            <person name="Wang J."/>
            <person name="Lin W."/>
            <person name="Li S."/>
            <person name="Li H."/>
            <person name="Zhou J."/>
            <person name="Ni P."/>
            <person name="Dong W."/>
            <person name="Hu S."/>
            <person name="Zeng C."/>
            <person name="Zhang J."/>
            <person name="Zhang Y."/>
            <person name="Li R."/>
            <person name="Xu Z."/>
            <person name="Li S."/>
            <person name="Li X."/>
            <person name="Zheng H."/>
            <person name="Cong L."/>
            <person name="Lin L."/>
            <person name="Yin J."/>
            <person name="Geng J."/>
            <person name="Li G."/>
            <person name="Shi J."/>
            <person name="Liu J."/>
            <person name="Lv H."/>
            <person name="Li J."/>
            <person name="Wang J."/>
            <person name="Deng Y."/>
            <person name="Ran L."/>
            <person name="Shi X."/>
            <person name="Wang X."/>
            <person name="Wu Q."/>
            <person name="Li C."/>
            <person name="Ren X."/>
            <person name="Wang J."/>
            <person name="Wang X."/>
            <person name="Li D."/>
            <person name="Liu D."/>
            <person name="Zhang X."/>
            <person name="Ji Z."/>
            <person name="Zhao W."/>
            <person name="Sun Y."/>
            <person name="Zhang Z."/>
            <person name="Bao J."/>
            <person name="Han Y."/>
            <person name="Dong L."/>
            <person name="Ji J."/>
            <person name="Chen P."/>
            <person name="Wu S."/>
            <person name="Liu J."/>
            <person name="Xiao Y."/>
            <person name="Bu D."/>
            <person name="Tan J."/>
            <person name="Yang L."/>
            <person name="Ye C."/>
            <person name="Zhang J."/>
            <person name="Xu J."/>
            <person name="Zhou Y."/>
            <person name="Yu Y."/>
            <person name="Zhang B."/>
            <person name="Zhuang S."/>
            <person name="Wei H."/>
            <person name="Liu B."/>
            <person name="Lei M."/>
            <person name="Yu H."/>
            <person name="Li Y."/>
            <person name="Xu H."/>
            <person name="Wei S."/>
            <person name="He X."/>
            <person name="Fang L."/>
            <person name="Zhang Z."/>
            <person name="Zhang Y."/>
            <person name="Huang X."/>
            <person name="Su Z."/>
            <person name="Tong W."/>
            <person name="Li J."/>
            <person name="Tong Z."/>
            <person name="Li S."/>
            <person name="Ye J."/>
            <person name="Wang L."/>
            <person name="Fang L."/>
            <person name="Lei T."/>
            <person name="Chen C."/>
            <person name="Chen H."/>
            <person name="Xu Z."/>
            <person name="Li H."/>
            <person name="Huang H."/>
            <person name="Zhang F."/>
            <person name="Xu H."/>
            <person name="Li N."/>
            <person name="Zhao C."/>
            <person name="Li S."/>
            <person name="Dong L."/>
            <person name="Huang Y."/>
            <person name="Li L."/>
            <person name="Xi Y."/>
            <person name="Qi Q."/>
            <person name="Li W."/>
            <person name="Zhang B."/>
            <person name="Hu W."/>
            <person name="Zhang Y."/>
            <person name="Tian X."/>
            <person name="Jiao Y."/>
            <person name="Liang X."/>
            <person name="Jin J."/>
            <person name="Gao L."/>
            <person name="Zheng W."/>
            <person name="Hao B."/>
            <person name="Liu S."/>
            <person name="Wang W."/>
            <person name="Yuan L."/>
            <person name="Cao M."/>
            <person name="McDermott J."/>
            <person name="Samudrala R."/>
            <person name="Wang J."/>
            <person name="Wong G.K."/>
            <person name="Yang H."/>
        </authorList>
    </citation>
    <scope>NUCLEOTIDE SEQUENCE [LARGE SCALE GENOMIC DNA]</scope>
    <source>
        <strain evidence="7">cv. 93-11</strain>
    </source>
</reference>
<evidence type="ECO:0000313" key="7">
    <source>
        <dbReference type="Proteomes" id="UP000007015"/>
    </source>
</evidence>
<dbReference type="SUPFAM" id="SSF52540">
    <property type="entry name" value="P-loop containing nucleoside triphosphate hydrolases"/>
    <property type="match status" value="1"/>
</dbReference>
<dbReference type="Gramene" id="BGIOSGA019278-TA">
    <property type="protein sequence ID" value="BGIOSGA019278-PA"/>
    <property type="gene ID" value="BGIOSGA019278"/>
</dbReference>
<name>A2Y107_ORYSI</name>
<proteinExistence type="predicted"/>
<feature type="domain" description="NB-ARC" evidence="4">
    <location>
        <begin position="185"/>
        <end position="368"/>
    </location>
</feature>
<feature type="region of interest" description="Disordered" evidence="3">
    <location>
        <begin position="1055"/>
        <end position="1095"/>
    </location>
</feature>
<dbReference type="InterPro" id="IPR032675">
    <property type="entry name" value="LRR_dom_sf"/>
</dbReference>
<keyword evidence="1" id="KW-0433">Leucine-rich repeat</keyword>
<dbReference type="InterPro" id="IPR003591">
    <property type="entry name" value="Leu-rich_rpt_typical-subtyp"/>
</dbReference>
<dbReference type="Gene3D" id="3.80.10.10">
    <property type="entry name" value="Ribonuclease Inhibitor"/>
    <property type="match status" value="2"/>
</dbReference>
<dbReference type="InterPro" id="IPR044974">
    <property type="entry name" value="Disease_R_plants"/>
</dbReference>
<dbReference type="SMART" id="SM00369">
    <property type="entry name" value="LRR_TYP"/>
    <property type="match status" value="3"/>
</dbReference>
<dbReference type="PANTHER" id="PTHR23155">
    <property type="entry name" value="DISEASE RESISTANCE PROTEIN RP"/>
    <property type="match status" value="1"/>
</dbReference>
<evidence type="ECO:0000256" key="1">
    <source>
        <dbReference type="ARBA" id="ARBA00022614"/>
    </source>
</evidence>
<dbReference type="GO" id="GO:0098542">
    <property type="term" value="P:defense response to other organism"/>
    <property type="evidence" value="ECO:0007669"/>
    <property type="project" value="TreeGrafter"/>
</dbReference>
<evidence type="ECO:0000259" key="5">
    <source>
        <dbReference type="Pfam" id="PF23598"/>
    </source>
</evidence>
<dbReference type="HOGENOM" id="CLU_000837_25_0_1"/>
<feature type="domain" description="Disease resistance R13L4/SHOC-2-like LRR" evidence="5">
    <location>
        <begin position="719"/>
        <end position="1033"/>
    </location>
</feature>
<dbReference type="Pfam" id="PF00931">
    <property type="entry name" value="NB-ARC"/>
    <property type="match status" value="1"/>
</dbReference>
<protein>
    <submittedName>
        <fullName evidence="6">Uncharacterized protein</fullName>
    </submittedName>
</protein>
<dbReference type="GO" id="GO:0043531">
    <property type="term" value="F:ADP binding"/>
    <property type="evidence" value="ECO:0007669"/>
    <property type="project" value="InterPro"/>
</dbReference>
<evidence type="ECO:0000313" key="6">
    <source>
        <dbReference type="EMBL" id="EAY96767.1"/>
    </source>
</evidence>
<evidence type="ECO:0000256" key="3">
    <source>
        <dbReference type="SAM" id="MobiDB-lite"/>
    </source>
</evidence>
<accession>A2Y107</accession>
<keyword evidence="7" id="KW-1185">Reference proteome</keyword>
<evidence type="ECO:0000256" key="2">
    <source>
        <dbReference type="ARBA" id="ARBA00022737"/>
    </source>
</evidence>
<dbReference type="InterPro" id="IPR027417">
    <property type="entry name" value="P-loop_NTPase"/>
</dbReference>
<dbReference type="STRING" id="39946.A2Y107"/>
<dbReference type="InterPro" id="IPR055414">
    <property type="entry name" value="LRR_R13L4/SHOC2-like"/>
</dbReference>